<dbReference type="GO" id="GO:0000978">
    <property type="term" value="F:RNA polymerase II cis-regulatory region sequence-specific DNA binding"/>
    <property type="evidence" value="ECO:0007669"/>
    <property type="project" value="TreeGrafter"/>
</dbReference>
<feature type="region of interest" description="Disordered" evidence="6">
    <location>
        <begin position="162"/>
        <end position="185"/>
    </location>
</feature>
<keyword evidence="2" id="KW-0805">Transcription regulation</keyword>
<protein>
    <submittedName>
        <fullName evidence="8">Agamous-like MADS-box protein AGL62</fullName>
    </submittedName>
</protein>
<evidence type="ECO:0000256" key="6">
    <source>
        <dbReference type="SAM" id="MobiDB-lite"/>
    </source>
</evidence>
<dbReference type="PRINTS" id="PR00404">
    <property type="entry name" value="MADSDOMAIN"/>
</dbReference>
<evidence type="ECO:0000313" key="9">
    <source>
        <dbReference type="Proteomes" id="UP000516437"/>
    </source>
</evidence>
<dbReference type="OrthoDB" id="1898716at2759"/>
<keyword evidence="9" id="KW-1185">Reference proteome</keyword>
<evidence type="ECO:0000256" key="4">
    <source>
        <dbReference type="ARBA" id="ARBA00023163"/>
    </source>
</evidence>
<dbReference type="FunFam" id="3.40.1810.10:FF:000006">
    <property type="entry name" value="Agamous-like MADS-box protein AGL62"/>
    <property type="match status" value="1"/>
</dbReference>
<evidence type="ECO:0000256" key="5">
    <source>
        <dbReference type="ARBA" id="ARBA00023242"/>
    </source>
</evidence>
<dbReference type="AlphaFoldDB" id="A0A6A1USH0"/>
<evidence type="ECO:0000256" key="3">
    <source>
        <dbReference type="ARBA" id="ARBA00023125"/>
    </source>
</evidence>
<dbReference type="PROSITE" id="PS50066">
    <property type="entry name" value="MADS_BOX_2"/>
    <property type="match status" value="1"/>
</dbReference>
<keyword evidence="5" id="KW-0539">Nucleus</keyword>
<feature type="compositionally biased region" description="Low complexity" evidence="6">
    <location>
        <begin position="168"/>
        <end position="183"/>
    </location>
</feature>
<proteinExistence type="predicted"/>
<organism evidence="8 9">
    <name type="scientific">Morella rubra</name>
    <name type="common">Chinese bayberry</name>
    <dbReference type="NCBI Taxonomy" id="262757"/>
    <lineage>
        <taxon>Eukaryota</taxon>
        <taxon>Viridiplantae</taxon>
        <taxon>Streptophyta</taxon>
        <taxon>Embryophyta</taxon>
        <taxon>Tracheophyta</taxon>
        <taxon>Spermatophyta</taxon>
        <taxon>Magnoliopsida</taxon>
        <taxon>eudicotyledons</taxon>
        <taxon>Gunneridae</taxon>
        <taxon>Pentapetalae</taxon>
        <taxon>rosids</taxon>
        <taxon>fabids</taxon>
        <taxon>Fagales</taxon>
        <taxon>Myricaceae</taxon>
        <taxon>Morella</taxon>
    </lineage>
</organism>
<dbReference type="EMBL" id="RXIC02000026">
    <property type="protein sequence ID" value="KAB1202020.1"/>
    <property type="molecule type" value="Genomic_DNA"/>
</dbReference>
<dbReference type="SUPFAM" id="SSF55455">
    <property type="entry name" value="SRF-like"/>
    <property type="match status" value="1"/>
</dbReference>
<keyword evidence="3" id="KW-0238">DNA-binding</keyword>
<dbReference type="Gene3D" id="3.40.1810.10">
    <property type="entry name" value="Transcription factor, MADS-box"/>
    <property type="match status" value="1"/>
</dbReference>
<dbReference type="GO" id="GO:0005634">
    <property type="term" value="C:nucleus"/>
    <property type="evidence" value="ECO:0007669"/>
    <property type="project" value="UniProtKB-SubCell"/>
</dbReference>
<dbReference type="GO" id="GO:0000981">
    <property type="term" value="F:DNA-binding transcription factor activity, RNA polymerase II-specific"/>
    <property type="evidence" value="ECO:0007669"/>
    <property type="project" value="TreeGrafter"/>
</dbReference>
<dbReference type="Proteomes" id="UP000516437">
    <property type="component" value="Chromosome 8"/>
</dbReference>
<keyword evidence="4" id="KW-0804">Transcription</keyword>
<gene>
    <name evidence="8" type="ORF">CJ030_MR8G007624</name>
</gene>
<name>A0A6A1USH0_9ROSI</name>
<feature type="domain" description="MADS-box" evidence="7">
    <location>
        <begin position="4"/>
        <end position="64"/>
    </location>
</feature>
<accession>A0A6A1USH0</accession>
<dbReference type="Pfam" id="PF00319">
    <property type="entry name" value="SRF-TF"/>
    <property type="match status" value="1"/>
</dbReference>
<dbReference type="GO" id="GO:0046983">
    <property type="term" value="F:protein dimerization activity"/>
    <property type="evidence" value="ECO:0007669"/>
    <property type="project" value="InterPro"/>
</dbReference>
<dbReference type="InterPro" id="IPR036879">
    <property type="entry name" value="TF_MADSbox_sf"/>
</dbReference>
<evidence type="ECO:0000313" key="8">
    <source>
        <dbReference type="EMBL" id="KAB1202020.1"/>
    </source>
</evidence>
<dbReference type="PANTHER" id="PTHR11945">
    <property type="entry name" value="MADS BOX PROTEIN"/>
    <property type="match status" value="1"/>
</dbReference>
<comment type="caution">
    <text evidence="8">The sequence shown here is derived from an EMBL/GenBank/DDBJ whole genome shotgun (WGS) entry which is preliminary data.</text>
</comment>
<dbReference type="InterPro" id="IPR002100">
    <property type="entry name" value="TF_MADSbox"/>
</dbReference>
<reference evidence="8 9" key="1">
    <citation type="journal article" date="2019" name="Plant Biotechnol. J.">
        <title>The red bayberry genome and genetic basis of sex determination.</title>
        <authorList>
            <person name="Jia H.M."/>
            <person name="Jia H.J."/>
            <person name="Cai Q.L."/>
            <person name="Wang Y."/>
            <person name="Zhao H.B."/>
            <person name="Yang W.F."/>
            <person name="Wang G.Y."/>
            <person name="Li Y.H."/>
            <person name="Zhan D.L."/>
            <person name="Shen Y.T."/>
            <person name="Niu Q.F."/>
            <person name="Chang L."/>
            <person name="Qiu J."/>
            <person name="Zhao L."/>
            <person name="Xie H.B."/>
            <person name="Fu W.Y."/>
            <person name="Jin J."/>
            <person name="Li X.W."/>
            <person name="Jiao Y."/>
            <person name="Zhou C.C."/>
            <person name="Tu T."/>
            <person name="Chai C.Y."/>
            <person name="Gao J.L."/>
            <person name="Fan L.J."/>
            <person name="van de Weg E."/>
            <person name="Wang J.Y."/>
            <person name="Gao Z.S."/>
        </authorList>
    </citation>
    <scope>NUCLEOTIDE SEQUENCE [LARGE SCALE GENOMIC DNA]</scope>
    <source>
        <tissue evidence="8">Leaves</tissue>
    </source>
</reference>
<evidence type="ECO:0000259" key="7">
    <source>
        <dbReference type="PROSITE" id="PS50066"/>
    </source>
</evidence>
<evidence type="ECO:0000256" key="2">
    <source>
        <dbReference type="ARBA" id="ARBA00023015"/>
    </source>
</evidence>
<dbReference type="PANTHER" id="PTHR11945:SF733">
    <property type="entry name" value="AGAMOUS-LIKE MADS-BOX PROTEIN AGL61"/>
    <property type="match status" value="1"/>
</dbReference>
<evidence type="ECO:0000256" key="1">
    <source>
        <dbReference type="ARBA" id="ARBA00004123"/>
    </source>
</evidence>
<dbReference type="SMART" id="SM00432">
    <property type="entry name" value="MADS"/>
    <property type="match status" value="1"/>
</dbReference>
<sequence>MTNMCRKRTQKKLIQGASARQVSFSKRRSGLFKKASELCTLCGVETALILFSPGGKANSFGHPSVDAVINRFGHLGMSGAATLQEVEAHQERVLLDLNRQYSDLLDQLKAEKERGVKLKQIRKESQGCSWFDTPIKELSFEQLAIRIAAMGQLRGKLRKQMEERLAKTSGPSAAASSGGDTDPPVIDLAGINPCVGPSGCM</sequence>
<comment type="subcellular location">
    <subcellularLocation>
        <location evidence="1">Nucleus</location>
    </subcellularLocation>
</comment>